<gene>
    <name evidence="1" type="ORF">HJG54_14795</name>
</gene>
<sequence length="160" mass="17386">MIIISNTTPLSELAKINHLDLLQALFRKILIPPAVYSELTTGNHPATTAIPVADWIEVRPVTNFQRVEQLLQTPGLDQGECAAIALAEELTADRLLIDEQAGRQLAFQLGIPVTGTIGILLVAKQANVISAVRPLVDAMIGQGKWISPAFYQQILQLADE</sequence>
<dbReference type="PANTHER" id="PTHR39550">
    <property type="entry name" value="SLL0658 PROTEIN"/>
    <property type="match status" value="1"/>
</dbReference>
<accession>A0AA97AGZ2</accession>
<protein>
    <submittedName>
        <fullName evidence="1">DUF3368 domain-containing protein</fullName>
    </submittedName>
</protein>
<name>A0AA97AGZ2_9CYAN</name>
<dbReference type="PANTHER" id="PTHR39550:SF1">
    <property type="entry name" value="SLL0658 PROTEIN"/>
    <property type="match status" value="1"/>
</dbReference>
<dbReference type="Pfam" id="PF11848">
    <property type="entry name" value="DUF3368"/>
    <property type="match status" value="1"/>
</dbReference>
<dbReference type="RefSeq" id="WP_316429548.1">
    <property type="nucleotide sequence ID" value="NZ_CP053586.1"/>
</dbReference>
<reference evidence="1" key="1">
    <citation type="submission" date="2020-05" db="EMBL/GenBank/DDBJ databases">
        <authorList>
            <person name="Zhu T."/>
            <person name="Keshari N."/>
            <person name="Lu X."/>
        </authorList>
    </citation>
    <scope>NUCLEOTIDE SEQUENCE</scope>
    <source>
        <strain evidence="1">NK1-12</strain>
    </source>
</reference>
<organism evidence="1">
    <name type="scientific">Leptolyngbya sp. NK1-12</name>
    <dbReference type="NCBI Taxonomy" id="2547451"/>
    <lineage>
        <taxon>Bacteria</taxon>
        <taxon>Bacillati</taxon>
        <taxon>Cyanobacteriota</taxon>
        <taxon>Cyanophyceae</taxon>
        <taxon>Leptolyngbyales</taxon>
        <taxon>Leptolyngbyaceae</taxon>
        <taxon>Leptolyngbya group</taxon>
        <taxon>Leptolyngbya</taxon>
    </lineage>
</organism>
<dbReference type="AlphaFoldDB" id="A0AA97AGZ2"/>
<dbReference type="EMBL" id="CP053586">
    <property type="protein sequence ID" value="WNZ23999.1"/>
    <property type="molecule type" value="Genomic_DNA"/>
</dbReference>
<proteinExistence type="predicted"/>
<dbReference type="InterPro" id="IPR021799">
    <property type="entry name" value="PIN-like_prokaryotic"/>
</dbReference>
<evidence type="ECO:0000313" key="1">
    <source>
        <dbReference type="EMBL" id="WNZ23999.1"/>
    </source>
</evidence>